<gene>
    <name evidence="5" type="ORF">SAMN02745129_1893</name>
</gene>
<dbReference type="OrthoDB" id="8442777at2"/>
<organism evidence="5 6">
    <name type="scientific">Ferrimonas marina</name>
    <dbReference type="NCBI Taxonomy" id="299255"/>
    <lineage>
        <taxon>Bacteria</taxon>
        <taxon>Pseudomonadati</taxon>
        <taxon>Pseudomonadota</taxon>
        <taxon>Gammaproteobacteria</taxon>
        <taxon>Alteromonadales</taxon>
        <taxon>Ferrimonadaceae</taxon>
        <taxon>Ferrimonas</taxon>
    </lineage>
</organism>
<dbReference type="RefSeq" id="WP_067663020.1">
    <property type="nucleotide sequence ID" value="NZ_FQXG01000002.1"/>
</dbReference>
<keyword evidence="4" id="KW-0275">Fatty acid biosynthesis</keyword>
<dbReference type="PIRSF" id="PIRSF011489">
    <property type="entry name" value="DUF479"/>
    <property type="match status" value="1"/>
</dbReference>
<dbReference type="EMBL" id="FQXG01000002">
    <property type="protein sequence ID" value="SHH34300.1"/>
    <property type="molecule type" value="Genomic_DNA"/>
</dbReference>
<reference evidence="5 6" key="1">
    <citation type="submission" date="2016-11" db="EMBL/GenBank/DDBJ databases">
        <authorList>
            <person name="Jaros S."/>
            <person name="Januszkiewicz K."/>
            <person name="Wedrychowicz H."/>
        </authorList>
    </citation>
    <scope>NUCLEOTIDE SEQUENCE [LARGE SCALE GENOMIC DNA]</scope>
    <source>
        <strain evidence="5 6">DSM 16917</strain>
    </source>
</reference>
<dbReference type="Proteomes" id="UP000184268">
    <property type="component" value="Unassembled WGS sequence"/>
</dbReference>
<accession>A0A1M5S777</accession>
<evidence type="ECO:0000313" key="6">
    <source>
        <dbReference type="Proteomes" id="UP000184268"/>
    </source>
</evidence>
<sequence>MNYLSHLYLADRTRTELAGAIAADFLRGPLPEQPSARRTALALHRFVDSTVDQHPEVHSLRQQFTPQHRRMAGILLDLAFDHQMAKRWGDYHPAPLPQFTRHCYQSLHQAEDLPAGLNRILGPMSQNDWLYSYRRPEIIEKAVYNIANRLSQPERLRRASDEIWRLEQPIEQAFTALMPDLLARSEQFLAQQGMVPAPE</sequence>
<dbReference type="InterPro" id="IPR007431">
    <property type="entry name" value="ACP_PD"/>
</dbReference>
<evidence type="ECO:0000313" key="5">
    <source>
        <dbReference type="EMBL" id="SHH34300.1"/>
    </source>
</evidence>
<dbReference type="GO" id="GO:0006633">
    <property type="term" value="P:fatty acid biosynthetic process"/>
    <property type="evidence" value="ECO:0007669"/>
    <property type="project" value="UniProtKB-KW"/>
</dbReference>
<keyword evidence="2" id="KW-0378">Hydrolase</keyword>
<dbReference type="Pfam" id="PF04336">
    <property type="entry name" value="ACP_PD"/>
    <property type="match status" value="1"/>
</dbReference>
<keyword evidence="1" id="KW-0444">Lipid biosynthesis</keyword>
<keyword evidence="4" id="KW-0276">Fatty acid metabolism</keyword>
<name>A0A1M5S777_9GAMM</name>
<evidence type="ECO:0000256" key="4">
    <source>
        <dbReference type="ARBA" id="ARBA00023160"/>
    </source>
</evidence>
<proteinExistence type="predicted"/>
<keyword evidence="6" id="KW-1185">Reference proteome</keyword>
<dbReference type="AlphaFoldDB" id="A0A1M5S777"/>
<evidence type="ECO:0000256" key="3">
    <source>
        <dbReference type="ARBA" id="ARBA00023098"/>
    </source>
</evidence>
<keyword evidence="3" id="KW-0443">Lipid metabolism</keyword>
<evidence type="ECO:0000256" key="2">
    <source>
        <dbReference type="ARBA" id="ARBA00022801"/>
    </source>
</evidence>
<dbReference type="GO" id="GO:0008770">
    <property type="term" value="F:[acyl-carrier-protein] phosphodiesterase activity"/>
    <property type="evidence" value="ECO:0007669"/>
    <property type="project" value="InterPro"/>
</dbReference>
<protein>
    <submittedName>
        <fullName evidence="5">Acyl carrier protein phosphodiesterase</fullName>
    </submittedName>
</protein>
<dbReference type="PANTHER" id="PTHR38764:SF1">
    <property type="entry name" value="ACYL CARRIER PROTEIN PHOSPHODIESTERASE"/>
    <property type="match status" value="1"/>
</dbReference>
<dbReference type="PANTHER" id="PTHR38764">
    <property type="entry name" value="ACYL CARRIER PROTEIN PHOSPHODIESTERASE"/>
    <property type="match status" value="1"/>
</dbReference>
<dbReference type="STRING" id="299255.SAMN02745129_1893"/>
<evidence type="ECO:0000256" key="1">
    <source>
        <dbReference type="ARBA" id="ARBA00022516"/>
    </source>
</evidence>